<evidence type="ECO:0008006" key="2">
    <source>
        <dbReference type="Google" id="ProtNLM"/>
    </source>
</evidence>
<sequence>MSTVEGVSFSEDVTSMVLWANREYPVLPIHILGLSFGAFHGIHALAAEKVKISSVIFDSVPVSISTFFGDGLLGVFMRWLSKSRWSHITGTKEILGSLPLPREIACLFLYGNQDKYVSLSEIEKVRTICGAENVVMYTNCGHLEIRKKHPHEYIELVTKFFDAHSVSKT</sequence>
<comment type="caution">
    <text evidence="1">The sequence shown here is derived from an EMBL/GenBank/DDBJ whole genome shotgun (WGS) entry which is preliminary data.</text>
</comment>
<dbReference type="InterPro" id="IPR029058">
    <property type="entry name" value="AB_hydrolase_fold"/>
</dbReference>
<gene>
    <name evidence="1" type="ORF">CARN7_2900</name>
</gene>
<evidence type="ECO:0000313" key="1">
    <source>
        <dbReference type="EMBL" id="CBI09235.1"/>
    </source>
</evidence>
<dbReference type="AlphaFoldDB" id="E6QPR4"/>
<accession>E6QPR4</accession>
<organism evidence="1">
    <name type="scientific">mine drainage metagenome</name>
    <dbReference type="NCBI Taxonomy" id="410659"/>
    <lineage>
        <taxon>unclassified sequences</taxon>
        <taxon>metagenomes</taxon>
        <taxon>ecological metagenomes</taxon>
    </lineage>
</organism>
<dbReference type="Gene3D" id="3.40.50.1820">
    <property type="entry name" value="alpha/beta hydrolase"/>
    <property type="match status" value="1"/>
</dbReference>
<proteinExistence type="predicted"/>
<protein>
    <recommendedName>
        <fullName evidence="2">Alpha/beta hydrolase family protein</fullName>
    </recommendedName>
</protein>
<dbReference type="SUPFAM" id="SSF53474">
    <property type="entry name" value="alpha/beta-Hydrolases"/>
    <property type="match status" value="1"/>
</dbReference>
<dbReference type="EMBL" id="CABR01000015">
    <property type="protein sequence ID" value="CBI09235.1"/>
    <property type="molecule type" value="Genomic_DNA"/>
</dbReference>
<reference evidence="1" key="1">
    <citation type="submission" date="2009-10" db="EMBL/GenBank/DDBJ databases">
        <title>Diversity of trophic interactions inside an arsenic-rich microbial ecosystem.</title>
        <authorList>
            <person name="Bertin P.N."/>
            <person name="Heinrich-Salmeron A."/>
            <person name="Pelletier E."/>
            <person name="Goulhen-Chollet F."/>
            <person name="Arsene-Ploetze F."/>
            <person name="Gallien S."/>
            <person name="Calteau A."/>
            <person name="Vallenet D."/>
            <person name="Casiot C."/>
            <person name="Chane-Woon-Ming B."/>
            <person name="Giloteaux L."/>
            <person name="Barakat M."/>
            <person name="Bonnefoy V."/>
            <person name="Bruneel O."/>
            <person name="Chandler M."/>
            <person name="Cleiss J."/>
            <person name="Duran R."/>
            <person name="Elbaz-Poulichet F."/>
            <person name="Fonknechten N."/>
            <person name="Lauga B."/>
            <person name="Mornico D."/>
            <person name="Ortet P."/>
            <person name="Schaeffer C."/>
            <person name="Siguier P."/>
            <person name="Alexander Thil Smith A."/>
            <person name="Van Dorsselaer A."/>
            <person name="Weissenbach J."/>
            <person name="Medigue C."/>
            <person name="Le Paslier D."/>
        </authorList>
    </citation>
    <scope>NUCLEOTIDE SEQUENCE</scope>
</reference>
<name>E6QPR4_9ZZZZ</name>